<dbReference type="NCBIfam" id="TIGR01496">
    <property type="entry name" value="DHPS"/>
    <property type="match status" value="1"/>
</dbReference>
<dbReference type="GO" id="GO:0004156">
    <property type="term" value="F:dihydropteroate synthase activity"/>
    <property type="evidence" value="ECO:0007669"/>
    <property type="project" value="UniProtKB-EC"/>
</dbReference>
<dbReference type="PANTHER" id="PTHR20941">
    <property type="entry name" value="FOLATE SYNTHESIS PROTEINS"/>
    <property type="match status" value="1"/>
</dbReference>
<comment type="cofactor">
    <cofactor evidence="2 13">
        <name>Mg(2+)</name>
        <dbReference type="ChEBI" id="CHEBI:18420"/>
    </cofactor>
</comment>
<evidence type="ECO:0000256" key="3">
    <source>
        <dbReference type="ARBA" id="ARBA00004763"/>
    </source>
</evidence>
<evidence type="ECO:0000256" key="1">
    <source>
        <dbReference type="ARBA" id="ARBA00000012"/>
    </source>
</evidence>
<evidence type="ECO:0000256" key="5">
    <source>
        <dbReference type="ARBA" id="ARBA00012458"/>
    </source>
</evidence>
<dbReference type="KEGG" id="palb:EJC50_04070"/>
<dbReference type="Pfam" id="PF00809">
    <property type="entry name" value="Pterin_bind"/>
    <property type="match status" value="1"/>
</dbReference>
<keyword evidence="9 13" id="KW-0460">Magnesium</keyword>
<evidence type="ECO:0000256" key="2">
    <source>
        <dbReference type="ARBA" id="ARBA00001946"/>
    </source>
</evidence>
<evidence type="ECO:0000256" key="8">
    <source>
        <dbReference type="ARBA" id="ARBA00022723"/>
    </source>
</evidence>
<comment type="pathway">
    <text evidence="3 13">Cofactor biosynthesis; tetrahydrofolate biosynthesis; 7,8-dihydrofolate from 2-amino-4-hydroxy-6-hydroxymethyl-7,8-dihydropteridine diphosphate and 4-aminobenzoate: step 1/2.</text>
</comment>
<keyword evidence="8 13" id="KW-0479">Metal-binding</keyword>
<keyword evidence="10 13" id="KW-0289">Folate biosynthesis</keyword>
<dbReference type="PROSITE" id="PS00793">
    <property type="entry name" value="DHPS_2"/>
    <property type="match status" value="1"/>
</dbReference>
<evidence type="ECO:0000256" key="13">
    <source>
        <dbReference type="RuleBase" id="RU361205"/>
    </source>
</evidence>
<dbReference type="OrthoDB" id="9811744at2"/>
<organism evidence="15 16">
    <name type="scientific">Paenibacillus albus</name>
    <dbReference type="NCBI Taxonomy" id="2495582"/>
    <lineage>
        <taxon>Bacteria</taxon>
        <taxon>Bacillati</taxon>
        <taxon>Bacillota</taxon>
        <taxon>Bacilli</taxon>
        <taxon>Bacillales</taxon>
        <taxon>Paenibacillaceae</taxon>
        <taxon>Paenibacillus</taxon>
    </lineage>
</organism>
<dbReference type="UniPathway" id="UPA00077">
    <property type="reaction ID" value="UER00156"/>
</dbReference>
<dbReference type="GO" id="GO:0046654">
    <property type="term" value="P:tetrahydrofolate biosynthetic process"/>
    <property type="evidence" value="ECO:0007669"/>
    <property type="project" value="UniProtKB-UniPathway"/>
</dbReference>
<protein>
    <recommendedName>
        <fullName evidence="6 13">Dihydropteroate synthase</fullName>
        <shortName evidence="13">DHPS</shortName>
        <ecNumber evidence="5 13">2.5.1.15</ecNumber>
    </recommendedName>
    <alternativeName>
        <fullName evidence="11 13">Dihydropteroate pyrophosphorylase</fullName>
    </alternativeName>
</protein>
<dbReference type="InterPro" id="IPR000489">
    <property type="entry name" value="Pterin-binding_dom"/>
</dbReference>
<comment type="function">
    <text evidence="12 13">Catalyzes the condensation of para-aminobenzoate (pABA) with 6-hydroxymethyl-7,8-dihydropterin diphosphate (DHPt-PP) to form 7,8-dihydropteroate (H2Pte), the immediate precursor of folate derivatives.</text>
</comment>
<dbReference type="EMBL" id="CP034437">
    <property type="protein sequence ID" value="AZN38939.1"/>
    <property type="molecule type" value="Genomic_DNA"/>
</dbReference>
<dbReference type="RefSeq" id="WP_126012696.1">
    <property type="nucleotide sequence ID" value="NZ_CP034437.1"/>
</dbReference>
<evidence type="ECO:0000256" key="12">
    <source>
        <dbReference type="ARBA" id="ARBA00053449"/>
    </source>
</evidence>
<dbReference type="Proteomes" id="UP000272528">
    <property type="component" value="Chromosome"/>
</dbReference>
<dbReference type="GO" id="GO:0005829">
    <property type="term" value="C:cytosol"/>
    <property type="evidence" value="ECO:0007669"/>
    <property type="project" value="TreeGrafter"/>
</dbReference>
<dbReference type="CDD" id="cd00739">
    <property type="entry name" value="DHPS"/>
    <property type="match status" value="1"/>
</dbReference>
<proteinExistence type="inferred from homology"/>
<evidence type="ECO:0000313" key="16">
    <source>
        <dbReference type="Proteomes" id="UP000272528"/>
    </source>
</evidence>
<dbReference type="GO" id="GO:0046656">
    <property type="term" value="P:folic acid biosynthetic process"/>
    <property type="evidence" value="ECO:0007669"/>
    <property type="project" value="UniProtKB-KW"/>
</dbReference>
<dbReference type="FunFam" id="3.20.20.20:FF:000006">
    <property type="entry name" value="Dihydropteroate synthase"/>
    <property type="match status" value="1"/>
</dbReference>
<feature type="domain" description="Pterin-binding" evidence="14">
    <location>
        <begin position="38"/>
        <end position="287"/>
    </location>
</feature>
<dbReference type="InterPro" id="IPR045031">
    <property type="entry name" value="DHP_synth-like"/>
</dbReference>
<evidence type="ECO:0000256" key="6">
    <source>
        <dbReference type="ARBA" id="ARBA00016919"/>
    </source>
</evidence>
<evidence type="ECO:0000256" key="7">
    <source>
        <dbReference type="ARBA" id="ARBA00022679"/>
    </source>
</evidence>
<reference evidence="16" key="1">
    <citation type="submission" date="2018-12" db="EMBL/GenBank/DDBJ databases">
        <title>Genome sequence of Peanibacillus sp.</title>
        <authorList>
            <person name="Subramani G."/>
            <person name="Srinivasan S."/>
            <person name="Kim M.K."/>
        </authorList>
    </citation>
    <scope>NUCLEOTIDE SEQUENCE [LARGE SCALE GENOMIC DNA]</scope>
    <source>
        <strain evidence="16">18JY67-1</strain>
    </source>
</reference>
<dbReference type="PANTHER" id="PTHR20941:SF1">
    <property type="entry name" value="FOLIC ACID SYNTHESIS PROTEIN FOL1"/>
    <property type="match status" value="1"/>
</dbReference>
<dbReference type="InterPro" id="IPR011005">
    <property type="entry name" value="Dihydropteroate_synth-like_sf"/>
</dbReference>
<evidence type="ECO:0000256" key="9">
    <source>
        <dbReference type="ARBA" id="ARBA00022842"/>
    </source>
</evidence>
<dbReference type="EC" id="2.5.1.15" evidence="5 13"/>
<dbReference type="InterPro" id="IPR006390">
    <property type="entry name" value="DHP_synth_dom"/>
</dbReference>
<dbReference type="PROSITE" id="PS00792">
    <property type="entry name" value="DHPS_1"/>
    <property type="match status" value="1"/>
</dbReference>
<evidence type="ECO:0000256" key="10">
    <source>
        <dbReference type="ARBA" id="ARBA00022909"/>
    </source>
</evidence>
<keyword evidence="16" id="KW-1185">Reference proteome</keyword>
<evidence type="ECO:0000259" key="14">
    <source>
        <dbReference type="PROSITE" id="PS50972"/>
    </source>
</evidence>
<dbReference type="Gene3D" id="3.20.20.20">
    <property type="entry name" value="Dihydropteroate synthase-like"/>
    <property type="match status" value="1"/>
</dbReference>
<evidence type="ECO:0000256" key="4">
    <source>
        <dbReference type="ARBA" id="ARBA00009503"/>
    </source>
</evidence>
<comment type="catalytic activity">
    <reaction evidence="1">
        <text>(7,8-dihydropterin-6-yl)methyl diphosphate + 4-aminobenzoate = 7,8-dihydropteroate + diphosphate</text>
        <dbReference type="Rhea" id="RHEA:19949"/>
        <dbReference type="ChEBI" id="CHEBI:17836"/>
        <dbReference type="ChEBI" id="CHEBI:17839"/>
        <dbReference type="ChEBI" id="CHEBI:33019"/>
        <dbReference type="ChEBI" id="CHEBI:72950"/>
        <dbReference type="EC" id="2.5.1.15"/>
    </reaction>
</comment>
<evidence type="ECO:0000256" key="11">
    <source>
        <dbReference type="ARBA" id="ARBA00030193"/>
    </source>
</evidence>
<evidence type="ECO:0000313" key="15">
    <source>
        <dbReference type="EMBL" id="AZN38939.1"/>
    </source>
</evidence>
<dbReference type="AlphaFoldDB" id="A0A3Q8X2H1"/>
<dbReference type="SUPFAM" id="SSF51717">
    <property type="entry name" value="Dihydropteroate synthetase-like"/>
    <property type="match status" value="1"/>
</dbReference>
<dbReference type="PROSITE" id="PS50972">
    <property type="entry name" value="PTERIN_BINDING"/>
    <property type="match status" value="1"/>
</dbReference>
<sequence length="301" mass="33142">MNDSLQKELTNTSTKNQWPFQRSYAFPDGVKLELGSRTLIMGILNITPDSFTDGGRYNEIDAAIRHAREMAAEGVDIIDIGGESTRPGFAPVPLEEELKRVIPVIRAIREALPEMTLSIDTYKAETARQALEAGAHIINDIWGLKGDAKMAEVAAAFGCPVIISHNRQEINYNDLVTDVIGDLRESIAIAKQAGVADEAIWLDPGIGFAKTYDDNITLMGQLDRLVEEGYPVLLGTSRKKFIRETLQLEDIAELGYGTAATTVLGIAQGCQIVRVHDVQDNKRTALMSDSIVYRSRSLTHR</sequence>
<dbReference type="GO" id="GO:0046872">
    <property type="term" value="F:metal ion binding"/>
    <property type="evidence" value="ECO:0007669"/>
    <property type="project" value="UniProtKB-KW"/>
</dbReference>
<keyword evidence="7 13" id="KW-0808">Transferase</keyword>
<gene>
    <name evidence="15" type="primary">folP</name>
    <name evidence="15" type="ORF">EJC50_04070</name>
</gene>
<comment type="similarity">
    <text evidence="4 13">Belongs to the DHPS family.</text>
</comment>
<accession>A0A3Q8X2H1</accession>
<name>A0A3Q8X2H1_9BACL</name>